<dbReference type="Pfam" id="PF09995">
    <property type="entry name" value="MPAB_Lcp_cat"/>
    <property type="match status" value="1"/>
</dbReference>
<dbReference type="OrthoDB" id="108890at2"/>
<dbReference type="PANTHER" id="PTHR36151">
    <property type="entry name" value="BLR2777 PROTEIN"/>
    <property type="match status" value="1"/>
</dbReference>
<dbReference type="GO" id="GO:0016491">
    <property type="term" value="F:oxidoreductase activity"/>
    <property type="evidence" value="ECO:0007669"/>
    <property type="project" value="InterPro"/>
</dbReference>
<organism evidence="3 4">
    <name type="scientific">Croceibacterium xixiisoli</name>
    <dbReference type="NCBI Taxonomy" id="1476466"/>
    <lineage>
        <taxon>Bacteria</taxon>
        <taxon>Pseudomonadati</taxon>
        <taxon>Pseudomonadota</taxon>
        <taxon>Alphaproteobacteria</taxon>
        <taxon>Sphingomonadales</taxon>
        <taxon>Erythrobacteraceae</taxon>
        <taxon>Croceibacterium</taxon>
    </lineage>
</organism>
<dbReference type="AlphaFoldDB" id="A0A6I4TWA6"/>
<accession>A0A6I4TWA6</accession>
<evidence type="ECO:0000313" key="4">
    <source>
        <dbReference type="Proteomes" id="UP000469430"/>
    </source>
</evidence>
<comment type="caution">
    <text evidence="3">The sequence shown here is derived from an EMBL/GenBank/DDBJ whole genome shotgun (WGS) entry which is preliminary data.</text>
</comment>
<keyword evidence="4" id="KW-1185">Reference proteome</keyword>
<feature type="domain" description="ER-bound oxygenase mpaB/mpaB'/Rubber oxygenase catalytic" evidence="2">
    <location>
        <begin position="28"/>
        <end position="255"/>
    </location>
</feature>
<dbReference type="EMBL" id="WTYJ01000002">
    <property type="protein sequence ID" value="MXO99540.1"/>
    <property type="molecule type" value="Genomic_DNA"/>
</dbReference>
<proteinExistence type="predicted"/>
<gene>
    <name evidence="3" type="ORF">GRI97_11130</name>
</gene>
<evidence type="ECO:0000259" key="2">
    <source>
        <dbReference type="Pfam" id="PF09995"/>
    </source>
</evidence>
<dbReference type="Proteomes" id="UP000469430">
    <property type="component" value="Unassembled WGS sequence"/>
</dbReference>
<protein>
    <submittedName>
        <fullName evidence="3">DUF2236 domain-containing protein</fullName>
    </submittedName>
</protein>
<name>A0A6I4TWA6_9SPHN</name>
<feature type="region of interest" description="Disordered" evidence="1">
    <location>
        <begin position="258"/>
        <end position="287"/>
    </location>
</feature>
<reference evidence="3 4" key="1">
    <citation type="submission" date="2019-12" db="EMBL/GenBank/DDBJ databases">
        <title>Genomic-based taxomic classification of the family Erythrobacteraceae.</title>
        <authorList>
            <person name="Xu L."/>
        </authorList>
    </citation>
    <scope>NUCLEOTIDE SEQUENCE [LARGE SCALE GENOMIC DNA]</scope>
    <source>
        <strain evidence="3 4">S36</strain>
    </source>
</reference>
<sequence length="287" mass="31293">MEPPPGMAFDFSQPAGEPALTPRDSISWRVFANPVTLFIGGVAAVILELAEPSVRAGVWEHSSFRTDPVLRLRRTGAAAMMTVYGPQSAAREMIARVVRRHDQVRGALPDGTPYFANNSRLLDWVQATASYGFIEAYSAFAAPLTPAEKSRGFAEAEKAARLYGANNPPLTLAQWHFMLAQVSTTLEPSDILLDFLDTMRTAPILPRMLRPMQRMFVRAAIDMLPADIRSRLLLVGRGLGPADRAAVRAMARLAERLPLPGSPPAQARLRVGPAEPQQDDFSAHALG</sequence>
<dbReference type="PANTHER" id="PTHR36151:SF3">
    <property type="entry name" value="ER-BOUND OXYGENASE MPAB_MPAB'_RUBBER OXYGENASE CATALYTIC DOMAIN-CONTAINING PROTEIN"/>
    <property type="match status" value="1"/>
</dbReference>
<evidence type="ECO:0000313" key="3">
    <source>
        <dbReference type="EMBL" id="MXO99540.1"/>
    </source>
</evidence>
<evidence type="ECO:0000256" key="1">
    <source>
        <dbReference type="SAM" id="MobiDB-lite"/>
    </source>
</evidence>
<dbReference type="InterPro" id="IPR018713">
    <property type="entry name" value="MPAB/Lcp_cat_dom"/>
</dbReference>